<reference evidence="2 3" key="1">
    <citation type="submission" date="2019-07" db="EMBL/GenBank/DDBJ databases">
        <title>Genome assembly of two rare yeast pathogens: Diutina rugosa and Trichomonascus ciferrii.</title>
        <authorList>
            <person name="Mixao V."/>
            <person name="Saus E."/>
            <person name="Hansen A."/>
            <person name="Lass-Flor C."/>
            <person name="Gabaldon T."/>
        </authorList>
    </citation>
    <scope>NUCLEOTIDE SEQUENCE [LARGE SCALE GENOMIC DNA]</scope>
    <source>
        <strain evidence="2 3">CBS 613</strain>
    </source>
</reference>
<name>A0A642ULM6_DIURU</name>
<dbReference type="EMBL" id="SWFT01000130">
    <property type="protein sequence ID" value="KAA8899088.1"/>
    <property type="molecule type" value="Genomic_DNA"/>
</dbReference>
<dbReference type="GeneID" id="54783120"/>
<gene>
    <name evidence="2" type="ORF">DIURU_004469</name>
</gene>
<evidence type="ECO:0000313" key="3">
    <source>
        <dbReference type="Proteomes" id="UP000449547"/>
    </source>
</evidence>
<evidence type="ECO:0000256" key="1">
    <source>
        <dbReference type="SAM" id="Coils"/>
    </source>
</evidence>
<organism evidence="2 3">
    <name type="scientific">Diutina rugosa</name>
    <name type="common">Yeast</name>
    <name type="synonym">Candida rugosa</name>
    <dbReference type="NCBI Taxonomy" id="5481"/>
    <lineage>
        <taxon>Eukaryota</taxon>
        <taxon>Fungi</taxon>
        <taxon>Dikarya</taxon>
        <taxon>Ascomycota</taxon>
        <taxon>Saccharomycotina</taxon>
        <taxon>Pichiomycetes</taxon>
        <taxon>Debaryomycetaceae</taxon>
        <taxon>Diutina</taxon>
    </lineage>
</organism>
<dbReference type="RefSeq" id="XP_034010765.1">
    <property type="nucleotide sequence ID" value="XM_034157345.1"/>
</dbReference>
<keyword evidence="3" id="KW-1185">Reference proteome</keyword>
<comment type="caution">
    <text evidence="2">The sequence shown here is derived from an EMBL/GenBank/DDBJ whole genome shotgun (WGS) entry which is preliminary data.</text>
</comment>
<dbReference type="Proteomes" id="UP000449547">
    <property type="component" value="Unassembled WGS sequence"/>
</dbReference>
<dbReference type="AlphaFoldDB" id="A0A642ULM6"/>
<evidence type="ECO:0008006" key="4">
    <source>
        <dbReference type="Google" id="ProtNLM"/>
    </source>
</evidence>
<feature type="coiled-coil region" evidence="1">
    <location>
        <begin position="10"/>
        <end position="61"/>
    </location>
</feature>
<protein>
    <recommendedName>
        <fullName evidence="4">Retrotransposon gag domain-containing protein</fullName>
    </recommendedName>
</protein>
<evidence type="ECO:0000313" key="2">
    <source>
        <dbReference type="EMBL" id="KAA8899088.1"/>
    </source>
</evidence>
<keyword evidence="1" id="KW-0175">Coiled coil</keyword>
<dbReference type="VEuPathDB" id="FungiDB:DIURU_004469"/>
<proteinExistence type="predicted"/>
<accession>A0A642ULM6</accession>
<sequence length="335" mass="38666">MLVDSYIDLFENANKRHASLEKLEKEVKQQLRQVETERVKLRQVLSEIRRTKDANKIEERQLVAINDSLKDFERTAHQLVAEDEERSVSQRVGVEPVDSPQRLFELIDRVVPAKPTLPQVTTTIPATLDESTTFIMDDEPEAKIEDTRSEVERYCPWLYISKPPQLVENLEFTVPPPATVSISSTIDPSLASKLAQIQVSYIANHVPWDQWGVLLVNYLQDEALDAYLDYYHTRSDSMSWSDVLFLFFADKDLYKADADAINRWCKMAPEPQESSLSFITRFKHAVNQSAPFPGRLDVEKALLVSQLDLPYEVTHQLQTITDRHQFYSVVTKRLR</sequence>